<dbReference type="HOGENOM" id="CLU_2662843_0_0_11"/>
<protein>
    <submittedName>
        <fullName evidence="1">Uncharacterized protein</fullName>
    </submittedName>
</protein>
<reference evidence="1 2" key="1">
    <citation type="submission" date="2009-10" db="EMBL/GenBank/DDBJ databases">
        <authorList>
            <person name="Weinstock G."/>
            <person name="Sodergren E."/>
            <person name="Clifton S."/>
            <person name="Fulton L."/>
            <person name="Fulton B."/>
            <person name="Courtney L."/>
            <person name="Fronick C."/>
            <person name="Harrison M."/>
            <person name="Strong C."/>
            <person name="Farmer C."/>
            <person name="Delahaunty K."/>
            <person name="Markovic C."/>
            <person name="Hall O."/>
            <person name="Minx P."/>
            <person name="Tomlinson C."/>
            <person name="Mitreva M."/>
            <person name="Nelson J."/>
            <person name="Hou S."/>
            <person name="Wollam A."/>
            <person name="Pepin K.H."/>
            <person name="Johnson M."/>
            <person name="Bhonagiri V."/>
            <person name="Nash W.E."/>
            <person name="Warren W."/>
            <person name="Chinwalla A."/>
            <person name="Mardis E.R."/>
            <person name="Wilson R.K."/>
        </authorList>
    </citation>
    <scope>NUCLEOTIDE SEQUENCE [LARGE SCALE GENOMIC DNA]</scope>
    <source>
        <strain evidence="1 2">F0309</strain>
    </source>
</reference>
<dbReference type="Proteomes" id="UP000003150">
    <property type="component" value="Unassembled WGS sequence"/>
</dbReference>
<proteinExistence type="predicted"/>
<gene>
    <name evidence="1" type="ORF">HMPREF0970_01886</name>
</gene>
<sequence>MWVKARLWPTVRVARVLGRFPRLTRPGQDRAGGCRFGGCWGILKEGLCSPVRCIGVRAIDCAPGEQGCAGRGDGV</sequence>
<evidence type="ECO:0000313" key="1">
    <source>
        <dbReference type="EMBL" id="EFF79090.1"/>
    </source>
</evidence>
<organism evidence="1 2">
    <name type="scientific">Schaalia odontolytica F0309</name>
    <dbReference type="NCBI Taxonomy" id="649742"/>
    <lineage>
        <taxon>Bacteria</taxon>
        <taxon>Bacillati</taxon>
        <taxon>Actinomycetota</taxon>
        <taxon>Actinomycetes</taxon>
        <taxon>Actinomycetales</taxon>
        <taxon>Actinomycetaceae</taxon>
        <taxon>Schaalia</taxon>
    </lineage>
</organism>
<dbReference type="EMBL" id="ACYT02000073">
    <property type="protein sequence ID" value="EFF79090.1"/>
    <property type="molecule type" value="Genomic_DNA"/>
</dbReference>
<comment type="caution">
    <text evidence="1">The sequence shown here is derived from an EMBL/GenBank/DDBJ whole genome shotgun (WGS) entry which is preliminary data.</text>
</comment>
<name>D4U0Z2_9ACTO</name>
<accession>D4U0Z2</accession>
<dbReference type="AlphaFoldDB" id="D4U0Z2"/>
<dbReference type="PATRIC" id="fig|649742.3.peg.1638"/>
<evidence type="ECO:0000313" key="2">
    <source>
        <dbReference type="Proteomes" id="UP000003150"/>
    </source>
</evidence>